<dbReference type="PANTHER" id="PTHR47660:SF2">
    <property type="entry name" value="TRANSCRIPTION FACTOR WITH C2H2 AND ZN(2)-CYS(6) DNA BINDING DOMAIN (EUROFUNG)"/>
    <property type="match status" value="1"/>
</dbReference>
<dbReference type="InterPro" id="IPR001138">
    <property type="entry name" value="Zn2Cys6_DnaBD"/>
</dbReference>
<keyword evidence="1" id="KW-0479">Metal-binding</keyword>
<keyword evidence="2" id="KW-0862">Zinc</keyword>
<evidence type="ECO:0008006" key="12">
    <source>
        <dbReference type="Google" id="ProtNLM"/>
    </source>
</evidence>
<dbReference type="InterPro" id="IPR036864">
    <property type="entry name" value="Zn2-C6_fun-type_DNA-bd_sf"/>
</dbReference>
<dbReference type="VEuPathDB" id="FungiDB:A1Q1_07124"/>
<dbReference type="Gene3D" id="4.10.240.10">
    <property type="entry name" value="Zn(2)-C6 fungal-type DNA-binding domain"/>
    <property type="match status" value="1"/>
</dbReference>
<name>J6F8S3_TRIAS</name>
<evidence type="ECO:0000256" key="6">
    <source>
        <dbReference type="PROSITE-ProRule" id="PRU00042"/>
    </source>
</evidence>
<feature type="domain" description="C2H2-type" evidence="9">
    <location>
        <begin position="33"/>
        <end position="61"/>
    </location>
</feature>
<sequence>MGGDHKCPLCSATFTRPQHVGRHLRAHTGDRPYACKECPLRFARSDLLSRHVNKAHPKPNGQQPDKNEKKSRRKSSANSASSVGGRPSMPIQPPPMAGLNPTLAGVSAQRPSQPEPTPYQAQRMYPNHPLLQQNNNAWIPRMDMNGDPNAMAFGPAGGIPDGKGGLLDPSLAFMSYGMPMQGVPGQENQLYNVGPGGVMAMQSNMGYEIPVKKRACDQCNHSKVRCDFAEPCARCAHRSIQCTYAKPQKARSAAFTMTSPQTSVMNRSPPSGPQESTGPQPVPGSNSAAWEAKMAAAQQFSQASAMAQMQQSPIPAGIELTPALTNSTSPTGSSEDAALGSTAGSNGGWMINAANSGTGLDLQLNGYSGNAFQEPQSFDQASVSSSYTDGSGVHWRNPFNSSAVDDDELSSNASVSDPKEKEHERRPSSTSAVWANSFDQLKLDDQQFNVDPAAMNDFQYHSPHRNSSLPSDAPPTFSRQQSGNDFWKLFLDPMALATPDRINDGEQFVTVETPRGLSKSNSMPDLTTPTTATATMSSFPQIKDGQVLPHPQSNNRPKPVDDEAMLKWKDHIQQRHASFSMHLGPKSNGLPPRELTNPSFASSRLNRPSANPLLMCTTLLEQTLAPERMPSFGTPTPGYDAIRAPSKLPLSHLAAERPTYKRQASQTLTQDTQKRATFMTGPNDEANSSTASSRRSSEGLQQSLMPVQVQLPHRRSVPFTTPFQPIPTVTDPQRAA</sequence>
<feature type="region of interest" description="Disordered" evidence="7">
    <location>
        <begin position="52"/>
        <end position="119"/>
    </location>
</feature>
<feature type="region of interest" description="Disordered" evidence="7">
    <location>
        <begin position="380"/>
        <end position="433"/>
    </location>
</feature>
<feature type="compositionally biased region" description="Basic and acidic residues" evidence="7">
    <location>
        <begin position="417"/>
        <end position="427"/>
    </location>
</feature>
<feature type="region of interest" description="Disordered" evidence="7">
    <location>
        <begin position="253"/>
        <end position="287"/>
    </location>
</feature>
<dbReference type="SMART" id="SM00066">
    <property type="entry name" value="GAL4"/>
    <property type="match status" value="1"/>
</dbReference>
<dbReference type="PROSITE" id="PS50048">
    <property type="entry name" value="ZN2_CY6_FUNGAL_2"/>
    <property type="match status" value="1"/>
</dbReference>
<keyword evidence="5" id="KW-0539">Nucleus</keyword>
<feature type="compositionally biased region" description="Polar residues" evidence="7">
    <location>
        <begin position="323"/>
        <end position="334"/>
    </location>
</feature>
<organism evidence="10 11">
    <name type="scientific">Trichosporon asahii var. asahii (strain ATCC 90039 / CBS 2479 / JCM 2466 / KCTC 7840 / NBRC 103889/ NCYC 2677 / UAMH 7654)</name>
    <name type="common">Yeast</name>
    <dbReference type="NCBI Taxonomy" id="1186058"/>
    <lineage>
        <taxon>Eukaryota</taxon>
        <taxon>Fungi</taxon>
        <taxon>Dikarya</taxon>
        <taxon>Basidiomycota</taxon>
        <taxon>Agaricomycotina</taxon>
        <taxon>Tremellomycetes</taxon>
        <taxon>Trichosporonales</taxon>
        <taxon>Trichosporonaceae</taxon>
        <taxon>Trichosporon</taxon>
    </lineage>
</organism>
<feature type="domain" description="Zn(2)-C6 fungal-type" evidence="8">
    <location>
        <begin position="215"/>
        <end position="244"/>
    </location>
</feature>
<feature type="compositionally biased region" description="Polar residues" evidence="7">
    <location>
        <begin position="596"/>
        <end position="606"/>
    </location>
</feature>
<feature type="compositionally biased region" description="Polar residues" evidence="7">
    <location>
        <begin position="255"/>
        <end position="287"/>
    </location>
</feature>
<dbReference type="SMART" id="SM00355">
    <property type="entry name" value="ZnF_C2H2"/>
    <property type="match status" value="2"/>
</dbReference>
<dbReference type="AlphaFoldDB" id="J6F8S3"/>
<evidence type="ECO:0000256" key="3">
    <source>
        <dbReference type="ARBA" id="ARBA00023015"/>
    </source>
</evidence>
<dbReference type="SUPFAM" id="SSF57701">
    <property type="entry name" value="Zn2/Cys6 DNA-binding domain"/>
    <property type="match status" value="1"/>
</dbReference>
<evidence type="ECO:0000256" key="7">
    <source>
        <dbReference type="SAM" id="MobiDB-lite"/>
    </source>
</evidence>
<dbReference type="InterPro" id="IPR036236">
    <property type="entry name" value="Znf_C2H2_sf"/>
</dbReference>
<accession>J6F8S3</accession>
<dbReference type="OrthoDB" id="6365676at2759"/>
<keyword evidence="6" id="KW-0863">Zinc-finger</keyword>
<evidence type="ECO:0000256" key="4">
    <source>
        <dbReference type="ARBA" id="ARBA00023163"/>
    </source>
</evidence>
<dbReference type="Proteomes" id="UP000002748">
    <property type="component" value="Unassembled WGS sequence"/>
</dbReference>
<dbReference type="SUPFAM" id="SSF57667">
    <property type="entry name" value="beta-beta-alpha zinc fingers"/>
    <property type="match status" value="1"/>
</dbReference>
<evidence type="ECO:0000256" key="5">
    <source>
        <dbReference type="ARBA" id="ARBA00023242"/>
    </source>
</evidence>
<dbReference type="HOGENOM" id="CLU_337069_0_0_1"/>
<reference evidence="10 11" key="1">
    <citation type="journal article" date="2012" name="Eukaryot. Cell">
        <title>Draft genome sequence of CBS 2479, the standard type strain of Trichosporon asahii.</title>
        <authorList>
            <person name="Yang R.Y."/>
            <person name="Li H.T."/>
            <person name="Zhu H."/>
            <person name="Zhou G.P."/>
            <person name="Wang M."/>
            <person name="Wang L."/>
        </authorList>
    </citation>
    <scope>NUCLEOTIDE SEQUENCE [LARGE SCALE GENOMIC DNA]</scope>
    <source>
        <strain evidence="11">ATCC 90039 / CBS 2479 / JCM 2466 / KCTC 7840 / NCYC 2677 / UAMH 7654</strain>
    </source>
</reference>
<evidence type="ECO:0000256" key="1">
    <source>
        <dbReference type="ARBA" id="ARBA00022723"/>
    </source>
</evidence>
<dbReference type="Gene3D" id="3.30.160.60">
    <property type="entry name" value="Classic Zinc Finger"/>
    <property type="match status" value="2"/>
</dbReference>
<keyword evidence="3" id="KW-0805">Transcription regulation</keyword>
<dbReference type="PROSITE" id="PS00028">
    <property type="entry name" value="ZINC_FINGER_C2H2_1"/>
    <property type="match status" value="2"/>
</dbReference>
<evidence type="ECO:0000259" key="9">
    <source>
        <dbReference type="PROSITE" id="PS50157"/>
    </source>
</evidence>
<dbReference type="InterPro" id="IPR013087">
    <property type="entry name" value="Znf_C2H2_type"/>
</dbReference>
<dbReference type="GO" id="GO:0000981">
    <property type="term" value="F:DNA-binding transcription factor activity, RNA polymerase II-specific"/>
    <property type="evidence" value="ECO:0007669"/>
    <property type="project" value="InterPro"/>
</dbReference>
<dbReference type="Pfam" id="PF00172">
    <property type="entry name" value="Zn_clus"/>
    <property type="match status" value="1"/>
</dbReference>
<dbReference type="EMBL" id="ALBS01000048">
    <property type="protein sequence ID" value="EJT51712.1"/>
    <property type="molecule type" value="Genomic_DNA"/>
</dbReference>
<gene>
    <name evidence="10" type="ORF">A1Q1_07124</name>
</gene>
<feature type="region of interest" description="Disordered" evidence="7">
    <location>
        <begin position="582"/>
        <end position="606"/>
    </location>
</feature>
<dbReference type="GO" id="GO:0008270">
    <property type="term" value="F:zinc ion binding"/>
    <property type="evidence" value="ECO:0007669"/>
    <property type="project" value="UniProtKB-KW"/>
</dbReference>
<feature type="domain" description="C2H2-type" evidence="9">
    <location>
        <begin position="5"/>
        <end position="32"/>
    </location>
</feature>
<dbReference type="CDD" id="cd00067">
    <property type="entry name" value="GAL4"/>
    <property type="match status" value="1"/>
</dbReference>
<evidence type="ECO:0000256" key="2">
    <source>
        <dbReference type="ARBA" id="ARBA00022833"/>
    </source>
</evidence>
<feature type="region of interest" description="Disordered" evidence="7">
    <location>
        <begin position="675"/>
        <end position="736"/>
    </location>
</feature>
<feature type="region of interest" description="Disordered" evidence="7">
    <location>
        <begin position="320"/>
        <end position="341"/>
    </location>
</feature>
<feature type="region of interest" description="Disordered" evidence="7">
    <location>
        <begin position="457"/>
        <end position="481"/>
    </location>
</feature>
<feature type="compositionally biased region" description="Polar residues" evidence="7">
    <location>
        <begin position="380"/>
        <end position="389"/>
    </location>
</feature>
<protein>
    <recommendedName>
        <fullName evidence="12">Zn(2)-C6 fungal-type domain-containing protein</fullName>
    </recommendedName>
</protein>
<evidence type="ECO:0000259" key="8">
    <source>
        <dbReference type="PROSITE" id="PS50048"/>
    </source>
</evidence>
<keyword evidence="4" id="KW-0804">Transcription</keyword>
<proteinExistence type="predicted"/>
<comment type="caution">
    <text evidence="10">The sequence shown here is derived from an EMBL/GenBank/DDBJ whole genome shotgun (WGS) entry which is preliminary data.</text>
</comment>
<dbReference type="PANTHER" id="PTHR47660">
    <property type="entry name" value="TRANSCRIPTION FACTOR WITH C2H2 AND ZN(2)-CYS(6) DNA BINDING DOMAIN (EUROFUNG)-RELATED-RELATED"/>
    <property type="match status" value="1"/>
</dbReference>
<evidence type="ECO:0000313" key="10">
    <source>
        <dbReference type="EMBL" id="EJT51712.1"/>
    </source>
</evidence>
<dbReference type="RefSeq" id="XP_014182848.1">
    <property type="nucleotide sequence ID" value="XM_014327373.1"/>
</dbReference>
<dbReference type="PROSITE" id="PS50157">
    <property type="entry name" value="ZINC_FINGER_C2H2_2"/>
    <property type="match status" value="2"/>
</dbReference>
<dbReference type="GeneID" id="25990636"/>
<evidence type="ECO:0000313" key="11">
    <source>
        <dbReference type="Proteomes" id="UP000002748"/>
    </source>
</evidence>
<dbReference type="KEGG" id="tasa:A1Q1_07124"/>